<organism evidence="1 2">
    <name type="scientific">Undibacterium umbellatum</name>
    <dbReference type="NCBI Taxonomy" id="2762300"/>
    <lineage>
        <taxon>Bacteria</taxon>
        <taxon>Pseudomonadati</taxon>
        <taxon>Pseudomonadota</taxon>
        <taxon>Betaproteobacteria</taxon>
        <taxon>Burkholderiales</taxon>
        <taxon>Oxalobacteraceae</taxon>
        <taxon>Undibacterium</taxon>
    </lineage>
</organism>
<sequence>MKIIAVVSMKGGVGKTSVTANLAAVLAQDAEPDSIAVLNLDPQNSLHMHFGLGIALEEGVACQTDVEGDWGELAFPTPYNVINLPYGEVSEKQRKAFEACLSAHPDWIEKRILQLGLPEEGILLIDTPPGPSLYLRQALACADLVIMVALADASSYATIPAMESWLSNMETHTTLDNCVLVLNQLEPDNKLNRDIAAALANSYGERMIPFGIPRDDEVSLAFAFQQPLSHYSPDNQVLEIFQQIADWLPLD</sequence>
<name>A0ABR6Z5Q3_9BURK</name>
<gene>
    <name evidence="1" type="primary">yhjQ</name>
    <name evidence="1" type="ORF">H8L47_06015</name>
</gene>
<dbReference type="SUPFAM" id="SSF52540">
    <property type="entry name" value="P-loop containing nucleoside triphosphate hydrolases"/>
    <property type="match status" value="1"/>
</dbReference>
<reference evidence="1 2" key="1">
    <citation type="submission" date="2020-08" db="EMBL/GenBank/DDBJ databases">
        <title>Novel species isolated from subtropical streams in China.</title>
        <authorList>
            <person name="Lu H."/>
        </authorList>
    </citation>
    <scope>NUCLEOTIDE SEQUENCE [LARGE SCALE GENOMIC DNA]</scope>
    <source>
        <strain evidence="1 2">NL8W</strain>
    </source>
</reference>
<accession>A0ABR6Z5Q3</accession>
<evidence type="ECO:0000313" key="1">
    <source>
        <dbReference type="EMBL" id="MBC3907113.1"/>
    </source>
</evidence>
<dbReference type="CDD" id="cd02042">
    <property type="entry name" value="ParAB_family"/>
    <property type="match status" value="1"/>
</dbReference>
<dbReference type="Gene3D" id="3.40.50.300">
    <property type="entry name" value="P-loop containing nucleotide triphosphate hydrolases"/>
    <property type="match status" value="1"/>
</dbReference>
<protein>
    <submittedName>
        <fullName evidence="1">Cellulose synthase operon protein YhjQ</fullName>
    </submittedName>
</protein>
<dbReference type="PANTHER" id="PTHR13696">
    <property type="entry name" value="P-LOOP CONTAINING NUCLEOSIDE TRIPHOSPHATE HYDROLASE"/>
    <property type="match status" value="1"/>
</dbReference>
<dbReference type="InterPro" id="IPR017746">
    <property type="entry name" value="Cellulose_synthase_operon_BcsQ"/>
</dbReference>
<dbReference type="Proteomes" id="UP000646911">
    <property type="component" value="Unassembled WGS sequence"/>
</dbReference>
<evidence type="ECO:0000313" key="2">
    <source>
        <dbReference type="Proteomes" id="UP000646911"/>
    </source>
</evidence>
<comment type="caution">
    <text evidence="1">The sequence shown here is derived from an EMBL/GenBank/DDBJ whole genome shotgun (WGS) entry which is preliminary data.</text>
</comment>
<dbReference type="EMBL" id="JACOFX010000002">
    <property type="protein sequence ID" value="MBC3907113.1"/>
    <property type="molecule type" value="Genomic_DNA"/>
</dbReference>
<dbReference type="PANTHER" id="PTHR13696:SF99">
    <property type="entry name" value="COBYRINIC ACID AC-DIAMIDE SYNTHASE"/>
    <property type="match status" value="1"/>
</dbReference>
<dbReference type="RefSeq" id="WP_186952320.1">
    <property type="nucleotide sequence ID" value="NZ_JACOFX010000002.1"/>
</dbReference>
<keyword evidence="2" id="KW-1185">Reference proteome</keyword>
<dbReference type="Pfam" id="PF06564">
    <property type="entry name" value="CBP_BcsQ"/>
    <property type="match status" value="1"/>
</dbReference>
<dbReference type="InterPro" id="IPR027417">
    <property type="entry name" value="P-loop_NTPase"/>
</dbReference>
<dbReference type="InterPro" id="IPR050678">
    <property type="entry name" value="DNA_Partitioning_ATPase"/>
</dbReference>
<proteinExistence type="predicted"/>
<dbReference type="NCBIfam" id="TIGR03371">
    <property type="entry name" value="cellulose_yhjQ"/>
    <property type="match status" value="1"/>
</dbReference>